<dbReference type="PANTHER" id="PTHR22916:SF51">
    <property type="entry name" value="GLYCOSYLTRANSFERASE EPSH-RELATED"/>
    <property type="match status" value="1"/>
</dbReference>
<organism evidence="5 6">
    <name type="scientific">Paenibacillus roseopurpureus</name>
    <dbReference type="NCBI Taxonomy" id="2918901"/>
    <lineage>
        <taxon>Bacteria</taxon>
        <taxon>Bacillati</taxon>
        <taxon>Bacillota</taxon>
        <taxon>Bacilli</taxon>
        <taxon>Bacillales</taxon>
        <taxon>Paenibacillaceae</taxon>
        <taxon>Paenibacillus</taxon>
    </lineage>
</organism>
<evidence type="ECO:0000256" key="2">
    <source>
        <dbReference type="ARBA" id="ARBA00022676"/>
    </source>
</evidence>
<dbReference type="Proteomes" id="UP001304650">
    <property type="component" value="Chromosome"/>
</dbReference>
<dbReference type="Gene3D" id="3.90.550.10">
    <property type="entry name" value="Spore Coat Polysaccharide Biosynthesis Protein SpsA, Chain A"/>
    <property type="match status" value="1"/>
</dbReference>
<accession>A0AA96RJH9</accession>
<dbReference type="AlphaFoldDB" id="A0AA96RJH9"/>
<feature type="domain" description="Glycosyltransferase 2-like" evidence="4">
    <location>
        <begin position="7"/>
        <end position="127"/>
    </location>
</feature>
<dbReference type="InterPro" id="IPR001173">
    <property type="entry name" value="Glyco_trans_2-like"/>
</dbReference>
<dbReference type="SUPFAM" id="SSF53448">
    <property type="entry name" value="Nucleotide-diphospho-sugar transferases"/>
    <property type="match status" value="1"/>
</dbReference>
<gene>
    <name evidence="5" type="ORF">MJB10_22310</name>
</gene>
<dbReference type="KEGG" id="proo:MJB10_22310"/>
<evidence type="ECO:0000256" key="3">
    <source>
        <dbReference type="ARBA" id="ARBA00022679"/>
    </source>
</evidence>
<dbReference type="CDD" id="cd00761">
    <property type="entry name" value="Glyco_tranf_GTA_type"/>
    <property type="match status" value="1"/>
</dbReference>
<dbReference type="GO" id="GO:0016757">
    <property type="term" value="F:glycosyltransferase activity"/>
    <property type="evidence" value="ECO:0007669"/>
    <property type="project" value="UniProtKB-KW"/>
</dbReference>
<dbReference type="PANTHER" id="PTHR22916">
    <property type="entry name" value="GLYCOSYLTRANSFERASE"/>
    <property type="match status" value="1"/>
</dbReference>
<keyword evidence="3 5" id="KW-0808">Transferase</keyword>
<proteinExistence type="inferred from homology"/>
<comment type="similarity">
    <text evidence="1">Belongs to the glycosyltransferase 2 family.</text>
</comment>
<dbReference type="EC" id="2.4.-.-" evidence="5"/>
<keyword evidence="6" id="KW-1185">Reference proteome</keyword>
<dbReference type="RefSeq" id="WP_314798631.1">
    <property type="nucleotide sequence ID" value="NZ_CP130319.1"/>
</dbReference>
<evidence type="ECO:0000313" key="6">
    <source>
        <dbReference type="Proteomes" id="UP001304650"/>
    </source>
</evidence>
<dbReference type="EMBL" id="CP130319">
    <property type="protein sequence ID" value="WNR43805.1"/>
    <property type="molecule type" value="Genomic_DNA"/>
</dbReference>
<name>A0AA96RJH9_9BACL</name>
<dbReference type="Pfam" id="PF00535">
    <property type="entry name" value="Glycos_transf_2"/>
    <property type="match status" value="1"/>
</dbReference>
<evidence type="ECO:0000256" key="1">
    <source>
        <dbReference type="ARBA" id="ARBA00006739"/>
    </source>
</evidence>
<sequence>MKPCPLSVIVPVYNAENYIIACLDSIVNQSLPAIEIICVNDGSTDRSEELIETYRQDKPQITLINQPNQGVSVARNTGMQAAIGVYIGFVDADDTIDQAMFHTLYEAAAKSDSDVVISNFVSELDGRQVLMTFPFPTDTVLDKAYMEEEIMAYFLKSDDLNSVWNKLYKRSIIVEQDLKFPQQVALGEDGVFNRKFFSHASRAMYMNYAGYHYRDVVGSATRNLRNKDYFQRALEVFAQETPEIRTSTMDPAKMMRLKSFKLIQSVLGIISMYARASKEISLIQRLRYVQHMIRNPQVREALPYFWEEANGTLNRYEKFMIEMIRRRSILGLYCATTYSRLRNHF</sequence>
<evidence type="ECO:0000259" key="4">
    <source>
        <dbReference type="Pfam" id="PF00535"/>
    </source>
</evidence>
<keyword evidence="2 5" id="KW-0328">Glycosyltransferase</keyword>
<dbReference type="InterPro" id="IPR029044">
    <property type="entry name" value="Nucleotide-diphossugar_trans"/>
</dbReference>
<protein>
    <submittedName>
        <fullName evidence="5">Glycosyltransferase</fullName>
        <ecNumber evidence="5">2.4.-.-</ecNumber>
    </submittedName>
</protein>
<reference evidence="5" key="1">
    <citation type="submission" date="2022-02" db="EMBL/GenBank/DDBJ databases">
        <title>Paenibacillus sp. MBLB1832 Whole Genome Shotgun Sequencing.</title>
        <authorList>
            <person name="Hwang C.Y."/>
            <person name="Cho E.-S."/>
            <person name="Seo M.-J."/>
        </authorList>
    </citation>
    <scope>NUCLEOTIDE SEQUENCE</scope>
    <source>
        <strain evidence="5">MBLB1832</strain>
    </source>
</reference>
<evidence type="ECO:0000313" key="5">
    <source>
        <dbReference type="EMBL" id="WNR43805.1"/>
    </source>
</evidence>